<organism evidence="1 2">
    <name type="scientific">Arthrobacter hankyongi</name>
    <dbReference type="NCBI Taxonomy" id="2904801"/>
    <lineage>
        <taxon>Bacteria</taxon>
        <taxon>Bacillati</taxon>
        <taxon>Actinomycetota</taxon>
        <taxon>Actinomycetes</taxon>
        <taxon>Micrococcales</taxon>
        <taxon>Micrococcaceae</taxon>
        <taxon>Arthrobacter</taxon>
    </lineage>
</organism>
<proteinExistence type="predicted"/>
<name>A0ABS9L229_9MICC</name>
<dbReference type="RefSeq" id="WP_237817822.1">
    <property type="nucleotide sequence ID" value="NZ_JAKLTQ010000001.1"/>
</dbReference>
<protein>
    <submittedName>
        <fullName evidence="1">Uncharacterized protein</fullName>
    </submittedName>
</protein>
<dbReference type="Proteomes" id="UP001165368">
    <property type="component" value="Unassembled WGS sequence"/>
</dbReference>
<sequence>MVYYPLWIRFQGRRLALVWQIGDGEGPVDQKDAVVVEQGTVASAGTAAELQALGLRLGISLEDDDDDLWELDGLEDLLELPPSEEICTRLLNAWNLYDDVARSVDCSLDDRSAIARTCYDKLFFGNNLDSITPAGTQFRPAFNDAEKDAVREILHRGRIILAGQLRPRRA</sequence>
<reference evidence="1" key="1">
    <citation type="submission" date="2022-01" db="EMBL/GenBank/DDBJ databases">
        <authorList>
            <person name="Jo J.-H."/>
            <person name="Im W.-T."/>
        </authorList>
    </citation>
    <scope>NUCLEOTIDE SEQUENCE</scope>
    <source>
        <strain evidence="1">I2-34</strain>
    </source>
</reference>
<comment type="caution">
    <text evidence="1">The sequence shown here is derived from an EMBL/GenBank/DDBJ whole genome shotgun (WGS) entry which is preliminary data.</text>
</comment>
<evidence type="ECO:0000313" key="1">
    <source>
        <dbReference type="EMBL" id="MCG2620734.1"/>
    </source>
</evidence>
<dbReference type="EMBL" id="JAKLTQ010000001">
    <property type="protein sequence ID" value="MCG2620734.1"/>
    <property type="molecule type" value="Genomic_DNA"/>
</dbReference>
<keyword evidence="2" id="KW-1185">Reference proteome</keyword>
<evidence type="ECO:0000313" key="2">
    <source>
        <dbReference type="Proteomes" id="UP001165368"/>
    </source>
</evidence>
<accession>A0ABS9L229</accession>
<gene>
    <name evidence="1" type="ORF">LVY72_02275</name>
</gene>